<keyword evidence="3" id="KW-0540">Nuclease</keyword>
<organism evidence="3 4">
    <name type="scientific">Pseudoalteromonas gelatinilytica</name>
    <dbReference type="NCBI Taxonomy" id="1703256"/>
    <lineage>
        <taxon>Bacteria</taxon>
        <taxon>Pseudomonadati</taxon>
        <taxon>Pseudomonadota</taxon>
        <taxon>Gammaproteobacteria</taxon>
        <taxon>Alteromonadales</taxon>
        <taxon>Pseudoalteromonadaceae</taxon>
        <taxon>Pseudoalteromonas</taxon>
    </lineage>
</organism>
<evidence type="ECO:0000313" key="2">
    <source>
        <dbReference type="EMBL" id="GGF04030.1"/>
    </source>
</evidence>
<evidence type="ECO:0000256" key="1">
    <source>
        <dbReference type="SAM" id="SignalP"/>
    </source>
</evidence>
<proteinExistence type="predicted"/>
<reference evidence="2" key="4">
    <citation type="submission" date="2020-09" db="EMBL/GenBank/DDBJ databases">
        <authorList>
            <person name="Sun Q."/>
            <person name="Zhou Y."/>
        </authorList>
    </citation>
    <scope>NUCLEOTIDE SEQUENCE</scope>
    <source>
        <strain evidence="2">CGMCC 1.15394</strain>
    </source>
</reference>
<evidence type="ECO:0000313" key="3">
    <source>
        <dbReference type="EMBL" id="RJF36584.1"/>
    </source>
</evidence>
<keyword evidence="1" id="KW-0732">Signal</keyword>
<reference evidence="2" key="1">
    <citation type="journal article" date="2014" name="Int. J. Syst. Evol. Microbiol.">
        <title>Complete genome of a new Firmicutes species belonging to the dominant human colonic microbiota ('Ruminococcus bicirculans') reveals two chromosomes and a selective capacity to utilize plant glucans.</title>
        <authorList>
            <consortium name="NISC Comparative Sequencing Program"/>
            <person name="Wegmann U."/>
            <person name="Louis P."/>
            <person name="Goesmann A."/>
            <person name="Henrissat B."/>
            <person name="Duncan S.H."/>
            <person name="Flint H.J."/>
        </authorList>
    </citation>
    <scope>NUCLEOTIDE SEQUENCE</scope>
    <source>
        <strain evidence="2">CGMCC 1.15394</strain>
    </source>
</reference>
<dbReference type="Proteomes" id="UP000265938">
    <property type="component" value="Unassembled WGS sequence"/>
</dbReference>
<dbReference type="AlphaFoldDB" id="A0A3A3EQE9"/>
<dbReference type="Proteomes" id="UP000638462">
    <property type="component" value="Unassembled WGS sequence"/>
</dbReference>
<dbReference type="EMBL" id="QYSE01000001">
    <property type="protein sequence ID" value="RJF36584.1"/>
    <property type="molecule type" value="Genomic_DNA"/>
</dbReference>
<sequence length="144" mass="15687">MKKQLVMLSLACISFGSLASNPHYFSADNRIESKLCSLSANEGFTAARKEAAKHGISMSRFSQSILCNGTDIREIAKKAQSQEAATKAAVEVFAKNEQKETQLCITALKQGLTPVREKIGNLNTLKCNGEAVTDFVKRYQNAAI</sequence>
<feature type="chain" id="PRO_5017339908" evidence="1">
    <location>
        <begin position="20"/>
        <end position="144"/>
    </location>
</feature>
<dbReference type="RefSeq" id="WP_063704641.1">
    <property type="nucleotide sequence ID" value="NZ_BMIT01000013.1"/>
</dbReference>
<reference evidence="5" key="3">
    <citation type="journal article" date="2019" name="Int. J. Syst. Evol. Microbiol.">
        <title>The Global Catalogue of Microorganisms (GCM) 10K type strain sequencing project: providing services to taxonomists for standard genome sequencing and annotation.</title>
        <authorList>
            <consortium name="The Broad Institute Genomics Platform"/>
            <consortium name="The Broad Institute Genome Sequencing Center for Infectious Disease"/>
            <person name="Wu L."/>
            <person name="Ma J."/>
        </authorList>
    </citation>
    <scope>NUCLEOTIDE SEQUENCE [LARGE SCALE GENOMIC DNA]</scope>
    <source>
        <strain evidence="5">CGMCC 1.15394</strain>
    </source>
</reference>
<dbReference type="EMBL" id="BMIT01000013">
    <property type="protein sequence ID" value="GGF04030.1"/>
    <property type="molecule type" value="Genomic_DNA"/>
</dbReference>
<keyword evidence="3" id="KW-0378">Hydrolase</keyword>
<dbReference type="GO" id="GO:0004527">
    <property type="term" value="F:exonuclease activity"/>
    <property type="evidence" value="ECO:0007669"/>
    <property type="project" value="UniProtKB-KW"/>
</dbReference>
<name>A0A3A3EQE9_9GAMM</name>
<evidence type="ECO:0000313" key="5">
    <source>
        <dbReference type="Proteomes" id="UP000638462"/>
    </source>
</evidence>
<accession>A0A3A3EQE9</accession>
<keyword evidence="5" id="KW-1185">Reference proteome</keyword>
<keyword evidence="3" id="KW-0269">Exonuclease</keyword>
<gene>
    <name evidence="3" type="ORF">D4741_00455</name>
    <name evidence="2" type="ORF">GCM10008027_31270</name>
</gene>
<evidence type="ECO:0000313" key="4">
    <source>
        <dbReference type="Proteomes" id="UP000265938"/>
    </source>
</evidence>
<protein>
    <submittedName>
        <fullName evidence="3">Exonuclease III</fullName>
    </submittedName>
</protein>
<feature type="signal peptide" evidence="1">
    <location>
        <begin position="1"/>
        <end position="19"/>
    </location>
</feature>
<reference evidence="3 4" key="2">
    <citation type="submission" date="2018-09" db="EMBL/GenBank/DDBJ databases">
        <title>Identification of marine bacteria producing industrial enzymes.</title>
        <authorList>
            <person name="Cheng T.H."/>
            <person name="Saidin J."/>
            <person name="Muhd D.D."/>
            <person name="Isa M.N.M."/>
            <person name="Bakar M.F.A."/>
            <person name="Ismail N."/>
        </authorList>
    </citation>
    <scope>NUCLEOTIDE SEQUENCE [LARGE SCALE GENOMIC DNA]</scope>
    <source>
        <strain evidence="3 4">MNAD 1.6</strain>
    </source>
</reference>
<comment type="caution">
    <text evidence="3">The sequence shown here is derived from an EMBL/GenBank/DDBJ whole genome shotgun (WGS) entry which is preliminary data.</text>
</comment>